<gene>
    <name evidence="2" type="ORF">CTOB1V02_LOCUS17637</name>
</gene>
<organism evidence="2">
    <name type="scientific">Cyprideis torosa</name>
    <dbReference type="NCBI Taxonomy" id="163714"/>
    <lineage>
        <taxon>Eukaryota</taxon>
        <taxon>Metazoa</taxon>
        <taxon>Ecdysozoa</taxon>
        <taxon>Arthropoda</taxon>
        <taxon>Crustacea</taxon>
        <taxon>Oligostraca</taxon>
        <taxon>Ostracoda</taxon>
        <taxon>Podocopa</taxon>
        <taxon>Podocopida</taxon>
        <taxon>Cytherocopina</taxon>
        <taxon>Cytheroidea</taxon>
        <taxon>Cytherideidae</taxon>
        <taxon>Cyprideis</taxon>
    </lineage>
</organism>
<feature type="region of interest" description="Disordered" evidence="1">
    <location>
        <begin position="1"/>
        <end position="65"/>
    </location>
</feature>
<name>A0A7R8X2V3_9CRUS</name>
<dbReference type="OrthoDB" id="342064at2759"/>
<sequence length="65" mass="6319">MGGWGPRGGGGLMGLGGAGGGMPHGGPHRGGGGGFGGPHPGMGRRDPRAIINYHDLDAPDDGDIF</sequence>
<proteinExistence type="predicted"/>
<evidence type="ECO:0000256" key="1">
    <source>
        <dbReference type="SAM" id="MobiDB-lite"/>
    </source>
</evidence>
<protein>
    <submittedName>
        <fullName evidence="2">Uncharacterized protein</fullName>
    </submittedName>
</protein>
<evidence type="ECO:0000313" key="2">
    <source>
        <dbReference type="EMBL" id="CAD7239822.1"/>
    </source>
</evidence>
<accession>A0A7R8X2V3</accession>
<dbReference type="EMBL" id="OB742818">
    <property type="protein sequence ID" value="CAD7239822.1"/>
    <property type="molecule type" value="Genomic_DNA"/>
</dbReference>
<dbReference type="AlphaFoldDB" id="A0A7R8X2V3"/>
<reference evidence="2" key="1">
    <citation type="submission" date="2020-11" db="EMBL/GenBank/DDBJ databases">
        <authorList>
            <person name="Tran Van P."/>
        </authorList>
    </citation>
    <scope>NUCLEOTIDE SEQUENCE</scope>
</reference>
<feature type="compositionally biased region" description="Gly residues" evidence="1">
    <location>
        <begin position="1"/>
        <end position="40"/>
    </location>
</feature>